<protein>
    <submittedName>
        <fullName evidence="1">Uncharacterized protein</fullName>
    </submittedName>
</protein>
<sequence length="147" mass="16408">MAVLYHSCELPDDKKRHKYCPLGPDSWCSYEGQGTLPRKDHNLDAVFLERLRPEFTRLNEYSLLFRCLPGYSQNVNGSLNSLVYGTVPLKTACGMCNDVDPLGYVASSSDDDSIDDDYPLSRLLADGVSDDSDDAPLAQLISKRQQK</sequence>
<evidence type="ECO:0000313" key="1">
    <source>
        <dbReference type="EMBL" id="CAB3995831.1"/>
    </source>
</evidence>
<dbReference type="EMBL" id="CACRXK020002742">
    <property type="protein sequence ID" value="CAB3995831.1"/>
    <property type="molecule type" value="Genomic_DNA"/>
</dbReference>
<dbReference type="OrthoDB" id="10060618at2759"/>
<dbReference type="Proteomes" id="UP001152795">
    <property type="component" value="Unassembled WGS sequence"/>
</dbReference>
<dbReference type="AlphaFoldDB" id="A0A6S7HKQ8"/>
<organism evidence="1 2">
    <name type="scientific">Paramuricea clavata</name>
    <name type="common">Red gorgonian</name>
    <name type="synonym">Violescent sea-whip</name>
    <dbReference type="NCBI Taxonomy" id="317549"/>
    <lineage>
        <taxon>Eukaryota</taxon>
        <taxon>Metazoa</taxon>
        <taxon>Cnidaria</taxon>
        <taxon>Anthozoa</taxon>
        <taxon>Octocorallia</taxon>
        <taxon>Malacalcyonacea</taxon>
        <taxon>Plexauridae</taxon>
        <taxon>Paramuricea</taxon>
    </lineage>
</organism>
<keyword evidence="2" id="KW-1185">Reference proteome</keyword>
<evidence type="ECO:0000313" key="2">
    <source>
        <dbReference type="Proteomes" id="UP001152795"/>
    </source>
</evidence>
<comment type="caution">
    <text evidence="1">The sequence shown here is derived from an EMBL/GenBank/DDBJ whole genome shotgun (WGS) entry which is preliminary data.</text>
</comment>
<gene>
    <name evidence="1" type="ORF">PACLA_8A044024</name>
</gene>
<name>A0A6S7HKQ8_PARCT</name>
<accession>A0A6S7HKQ8</accession>
<proteinExistence type="predicted"/>
<reference evidence="1" key="1">
    <citation type="submission" date="2020-04" db="EMBL/GenBank/DDBJ databases">
        <authorList>
            <person name="Alioto T."/>
            <person name="Alioto T."/>
            <person name="Gomez Garrido J."/>
        </authorList>
    </citation>
    <scope>NUCLEOTIDE SEQUENCE</scope>
    <source>
        <strain evidence="1">A484AB</strain>
    </source>
</reference>